<dbReference type="InterPro" id="IPR001039">
    <property type="entry name" value="MHC_I_a_a1/a2"/>
</dbReference>
<evidence type="ECO:0000256" key="10">
    <source>
        <dbReference type="RuleBase" id="RU004439"/>
    </source>
</evidence>
<dbReference type="KEGG" id="asn:102386566"/>
<dbReference type="SUPFAM" id="SSF54452">
    <property type="entry name" value="MHC antigen-recognition domain"/>
    <property type="match status" value="1"/>
</dbReference>
<dbReference type="RefSeq" id="XP_025051370.1">
    <property type="nucleotide sequence ID" value="XM_025195585.1"/>
</dbReference>
<dbReference type="GO" id="GO:0005615">
    <property type="term" value="C:extracellular space"/>
    <property type="evidence" value="ECO:0007669"/>
    <property type="project" value="TreeGrafter"/>
</dbReference>
<evidence type="ECO:0000256" key="3">
    <source>
        <dbReference type="ARBA" id="ARBA00022692"/>
    </source>
</evidence>
<dbReference type="InterPro" id="IPR013783">
    <property type="entry name" value="Ig-like_fold"/>
</dbReference>
<dbReference type="InterPro" id="IPR003597">
    <property type="entry name" value="Ig_C1-set"/>
</dbReference>
<keyword evidence="7 11" id="KW-0472">Membrane</keyword>
<dbReference type="STRING" id="38654.A0A3Q0FZ27"/>
<keyword evidence="13" id="KW-1185">Reference proteome</keyword>
<protein>
    <submittedName>
        <fullName evidence="14">Major histocompatibility complex class I-related gene protein-like</fullName>
    </submittedName>
</protein>
<dbReference type="Pfam" id="PF00129">
    <property type="entry name" value="MHC_I"/>
    <property type="match status" value="1"/>
</dbReference>
<dbReference type="InterPro" id="IPR050208">
    <property type="entry name" value="MHC_class-I_related"/>
</dbReference>
<evidence type="ECO:0000256" key="11">
    <source>
        <dbReference type="SAM" id="Phobius"/>
    </source>
</evidence>
<dbReference type="InterPro" id="IPR007110">
    <property type="entry name" value="Ig-like_dom"/>
</dbReference>
<dbReference type="InterPro" id="IPR003006">
    <property type="entry name" value="Ig/MHC_CS"/>
</dbReference>
<organism evidence="13 14">
    <name type="scientific">Alligator sinensis</name>
    <name type="common">Chinese alligator</name>
    <dbReference type="NCBI Taxonomy" id="38654"/>
    <lineage>
        <taxon>Eukaryota</taxon>
        <taxon>Metazoa</taxon>
        <taxon>Chordata</taxon>
        <taxon>Craniata</taxon>
        <taxon>Vertebrata</taxon>
        <taxon>Euteleostomi</taxon>
        <taxon>Archelosauria</taxon>
        <taxon>Archosauria</taxon>
        <taxon>Crocodylia</taxon>
        <taxon>Alligatoridae</taxon>
        <taxon>Alligatorinae</taxon>
        <taxon>Alligator</taxon>
    </lineage>
</organism>
<keyword evidence="6 11" id="KW-1133">Transmembrane helix</keyword>
<reference evidence="14" key="1">
    <citation type="submission" date="2025-08" db="UniProtKB">
        <authorList>
            <consortium name="RefSeq"/>
        </authorList>
    </citation>
    <scope>IDENTIFICATION</scope>
</reference>
<dbReference type="SUPFAM" id="SSF48726">
    <property type="entry name" value="Immunoglobulin"/>
    <property type="match status" value="1"/>
</dbReference>
<dbReference type="GO" id="GO:0006955">
    <property type="term" value="P:immune response"/>
    <property type="evidence" value="ECO:0007669"/>
    <property type="project" value="TreeGrafter"/>
</dbReference>
<evidence type="ECO:0000256" key="7">
    <source>
        <dbReference type="ARBA" id="ARBA00023136"/>
    </source>
</evidence>
<dbReference type="FunFam" id="3.30.500.10:FF:000001">
    <property type="entry name" value="H-2 class I histocompatibility antigen, alpha chain"/>
    <property type="match status" value="1"/>
</dbReference>
<keyword evidence="9" id="KW-0325">Glycoprotein</keyword>
<feature type="transmembrane region" description="Helical" evidence="11">
    <location>
        <begin position="349"/>
        <end position="373"/>
    </location>
</feature>
<evidence type="ECO:0000256" key="6">
    <source>
        <dbReference type="ARBA" id="ARBA00022989"/>
    </source>
</evidence>
<dbReference type="PROSITE" id="PS50835">
    <property type="entry name" value="IG_LIKE"/>
    <property type="match status" value="1"/>
</dbReference>
<evidence type="ECO:0000259" key="12">
    <source>
        <dbReference type="PROSITE" id="PS50835"/>
    </source>
</evidence>
<dbReference type="PROSITE" id="PS00290">
    <property type="entry name" value="IG_MHC"/>
    <property type="match status" value="1"/>
</dbReference>
<dbReference type="PRINTS" id="PR01638">
    <property type="entry name" value="MHCCLASSI"/>
</dbReference>
<evidence type="ECO:0000256" key="4">
    <source>
        <dbReference type="ARBA" id="ARBA00022729"/>
    </source>
</evidence>
<keyword evidence="5" id="KW-0391">Immunity</keyword>
<evidence type="ECO:0000256" key="9">
    <source>
        <dbReference type="ARBA" id="ARBA00023180"/>
    </source>
</evidence>
<sequence>MALPEQDAAMDMLSQSTRCPSRTPSCGWTAVLLLLIPVLYVAVELYETIQTHVTRQLTNTLVPSSRPRSHSYRHFYTGVSDPSPGVSAFTAVGYVDDQQILHYDSETRRQEPRGDWMQGAVGPGFWDKETRTLQRWQEGFKRNLVTLQHRYNQTGGSRTLQFMYGCDLHEDNSTGGHMQWAYNGGDFISYDLGTCTWVAAPTQAQRTQHSWNEDQALLQSTRAYLEETCITWLRQYLQHGEAALQSKRPVAQVSDRPSRDGRTTLSCRVHGFYPRDISVVWLQSGEVQTQEMSHSGVLPSGDGTYQTWATIEIDPSNSHDYACLVEHKNLGLVLCVFWDKGRTEYNRKLIVGILVGAVLFLVIVVMGAAGYFLKGRRKQRRSTRHQGGL</sequence>
<dbReference type="CDD" id="cd12087">
    <property type="entry name" value="TM_EGFR-like"/>
    <property type="match status" value="1"/>
</dbReference>
<dbReference type="InterPro" id="IPR011161">
    <property type="entry name" value="MHC_I-like_Ag-recog"/>
</dbReference>
<name>A0A3Q0FZ27_ALLSI</name>
<comment type="similarity">
    <text evidence="10">Belongs to the MHC class I family.</text>
</comment>
<keyword evidence="2" id="KW-0490">MHC I</keyword>
<dbReference type="FunCoup" id="A0A3Q0FZ27">
    <property type="interactions" value="155"/>
</dbReference>
<dbReference type="Pfam" id="PF07654">
    <property type="entry name" value="C1-set"/>
    <property type="match status" value="1"/>
</dbReference>
<dbReference type="PANTHER" id="PTHR16675:SF242">
    <property type="entry name" value="MAJOR HISTOCOMPATIBILITY COMPLEX CLASS I-RELATED GENE PROTEIN"/>
    <property type="match status" value="1"/>
</dbReference>
<dbReference type="InParanoid" id="A0A3Q0FZ27"/>
<evidence type="ECO:0000256" key="1">
    <source>
        <dbReference type="ARBA" id="ARBA00004479"/>
    </source>
</evidence>
<dbReference type="Proteomes" id="UP000189705">
    <property type="component" value="Unplaced"/>
</dbReference>
<keyword evidence="4" id="KW-0732">Signal</keyword>
<dbReference type="Gene3D" id="2.60.40.10">
    <property type="entry name" value="Immunoglobulins"/>
    <property type="match status" value="1"/>
</dbReference>
<dbReference type="Gene3D" id="3.30.500.10">
    <property type="entry name" value="MHC class I-like antigen recognition-like"/>
    <property type="match status" value="1"/>
</dbReference>
<dbReference type="FunFam" id="2.60.40.10:FF:000204">
    <property type="entry name" value="Major histocompatibility complex, class I-related protein"/>
    <property type="match status" value="1"/>
</dbReference>
<dbReference type="SMART" id="SM00407">
    <property type="entry name" value="IGc1"/>
    <property type="match status" value="1"/>
</dbReference>
<dbReference type="GO" id="GO:0002474">
    <property type="term" value="P:antigen processing and presentation of peptide antigen via MHC class I"/>
    <property type="evidence" value="ECO:0007669"/>
    <property type="project" value="UniProtKB-KW"/>
</dbReference>
<evidence type="ECO:0000313" key="14">
    <source>
        <dbReference type="RefSeq" id="XP_025051370.1"/>
    </source>
</evidence>
<comment type="subcellular location">
    <subcellularLocation>
        <location evidence="1">Membrane</location>
        <topology evidence="1">Single-pass type I membrane protein</topology>
    </subcellularLocation>
</comment>
<dbReference type="PANTHER" id="PTHR16675">
    <property type="entry name" value="MHC CLASS I-RELATED"/>
    <property type="match status" value="1"/>
</dbReference>
<evidence type="ECO:0000256" key="5">
    <source>
        <dbReference type="ARBA" id="ARBA00022859"/>
    </source>
</evidence>
<dbReference type="GO" id="GO:0009897">
    <property type="term" value="C:external side of plasma membrane"/>
    <property type="evidence" value="ECO:0007669"/>
    <property type="project" value="TreeGrafter"/>
</dbReference>
<evidence type="ECO:0000313" key="13">
    <source>
        <dbReference type="Proteomes" id="UP000189705"/>
    </source>
</evidence>
<dbReference type="GO" id="GO:0042612">
    <property type="term" value="C:MHC class I protein complex"/>
    <property type="evidence" value="ECO:0007669"/>
    <property type="project" value="UniProtKB-KW"/>
</dbReference>
<gene>
    <name evidence="14" type="primary">LOC102386566</name>
</gene>
<keyword evidence="3 11" id="KW-0812">Transmembrane</keyword>
<dbReference type="AlphaFoldDB" id="A0A3Q0FZ27"/>
<dbReference type="InterPro" id="IPR011162">
    <property type="entry name" value="MHC_I/II-like_Ag-recog"/>
</dbReference>
<dbReference type="GeneID" id="102386566"/>
<feature type="domain" description="Ig-like" evidence="12">
    <location>
        <begin position="249"/>
        <end position="327"/>
    </location>
</feature>
<proteinExistence type="inferred from homology"/>
<dbReference type="InterPro" id="IPR036179">
    <property type="entry name" value="Ig-like_dom_sf"/>
</dbReference>
<dbReference type="InterPro" id="IPR037055">
    <property type="entry name" value="MHC_I-like_Ag-recog_sf"/>
</dbReference>
<keyword evidence="8" id="KW-1015">Disulfide bond</keyword>
<accession>A0A3Q0FZ27</accession>
<evidence type="ECO:0000256" key="2">
    <source>
        <dbReference type="ARBA" id="ARBA00022451"/>
    </source>
</evidence>
<evidence type="ECO:0000256" key="8">
    <source>
        <dbReference type="ARBA" id="ARBA00023157"/>
    </source>
</evidence>